<name>A0ABD3QM99_9STRA</name>
<evidence type="ECO:0000313" key="3">
    <source>
        <dbReference type="Proteomes" id="UP001530315"/>
    </source>
</evidence>
<dbReference type="AlphaFoldDB" id="A0ABD3QM99"/>
<protein>
    <submittedName>
        <fullName evidence="2">Uncharacterized protein</fullName>
    </submittedName>
</protein>
<evidence type="ECO:0000313" key="2">
    <source>
        <dbReference type="EMBL" id="KAL3800606.1"/>
    </source>
</evidence>
<organism evidence="2 3">
    <name type="scientific">Stephanodiscus triporus</name>
    <dbReference type="NCBI Taxonomy" id="2934178"/>
    <lineage>
        <taxon>Eukaryota</taxon>
        <taxon>Sar</taxon>
        <taxon>Stramenopiles</taxon>
        <taxon>Ochrophyta</taxon>
        <taxon>Bacillariophyta</taxon>
        <taxon>Coscinodiscophyceae</taxon>
        <taxon>Thalassiosirophycidae</taxon>
        <taxon>Stephanodiscales</taxon>
        <taxon>Stephanodiscaceae</taxon>
        <taxon>Stephanodiscus</taxon>
    </lineage>
</organism>
<keyword evidence="3" id="KW-1185">Reference proteome</keyword>
<accession>A0ABD3QM99</accession>
<proteinExistence type="predicted"/>
<sequence length="76" mass="8828">MVASIIQNVYIDNDWVAQQYIERSKRGSWKKENTEEALKCWNLERIIDAEQQGKDAPSELNMEDLLNEETGRDRGG</sequence>
<gene>
    <name evidence="2" type="ORF">ACHAW5_001074</name>
</gene>
<feature type="region of interest" description="Disordered" evidence="1">
    <location>
        <begin position="52"/>
        <end position="76"/>
    </location>
</feature>
<dbReference type="Proteomes" id="UP001530315">
    <property type="component" value="Unassembled WGS sequence"/>
</dbReference>
<evidence type="ECO:0000256" key="1">
    <source>
        <dbReference type="SAM" id="MobiDB-lite"/>
    </source>
</evidence>
<dbReference type="EMBL" id="JALLAZ020000212">
    <property type="protein sequence ID" value="KAL3800606.1"/>
    <property type="molecule type" value="Genomic_DNA"/>
</dbReference>
<comment type="caution">
    <text evidence="2">The sequence shown here is derived from an EMBL/GenBank/DDBJ whole genome shotgun (WGS) entry which is preliminary data.</text>
</comment>
<reference evidence="2 3" key="1">
    <citation type="submission" date="2024-10" db="EMBL/GenBank/DDBJ databases">
        <title>Updated reference genomes for cyclostephanoid diatoms.</title>
        <authorList>
            <person name="Roberts W.R."/>
            <person name="Alverson A.J."/>
        </authorList>
    </citation>
    <scope>NUCLEOTIDE SEQUENCE [LARGE SCALE GENOMIC DNA]</scope>
    <source>
        <strain evidence="2 3">AJA276-08</strain>
    </source>
</reference>